<dbReference type="EMBL" id="ASHM01065216">
    <property type="protein sequence ID" value="PNX91159.1"/>
    <property type="molecule type" value="Genomic_DNA"/>
</dbReference>
<organism evidence="1 2">
    <name type="scientific">Trifolium pratense</name>
    <name type="common">Red clover</name>
    <dbReference type="NCBI Taxonomy" id="57577"/>
    <lineage>
        <taxon>Eukaryota</taxon>
        <taxon>Viridiplantae</taxon>
        <taxon>Streptophyta</taxon>
        <taxon>Embryophyta</taxon>
        <taxon>Tracheophyta</taxon>
        <taxon>Spermatophyta</taxon>
        <taxon>Magnoliopsida</taxon>
        <taxon>eudicotyledons</taxon>
        <taxon>Gunneridae</taxon>
        <taxon>Pentapetalae</taxon>
        <taxon>rosids</taxon>
        <taxon>fabids</taxon>
        <taxon>Fabales</taxon>
        <taxon>Fabaceae</taxon>
        <taxon>Papilionoideae</taxon>
        <taxon>50 kb inversion clade</taxon>
        <taxon>NPAAA clade</taxon>
        <taxon>Hologalegina</taxon>
        <taxon>IRL clade</taxon>
        <taxon>Trifolieae</taxon>
        <taxon>Trifolium</taxon>
    </lineage>
</organism>
<dbReference type="Proteomes" id="UP000236291">
    <property type="component" value="Unassembled WGS sequence"/>
</dbReference>
<dbReference type="AlphaFoldDB" id="A0A2K3MKD9"/>
<reference evidence="1 2" key="1">
    <citation type="journal article" date="2014" name="Am. J. Bot.">
        <title>Genome assembly and annotation for red clover (Trifolium pratense; Fabaceae).</title>
        <authorList>
            <person name="Istvanek J."/>
            <person name="Jaros M."/>
            <person name="Krenek A."/>
            <person name="Repkova J."/>
        </authorList>
    </citation>
    <scope>NUCLEOTIDE SEQUENCE [LARGE SCALE GENOMIC DNA]</scope>
    <source>
        <strain evidence="2">cv. Tatra</strain>
        <tissue evidence="1">Young leaves</tissue>
    </source>
</reference>
<sequence>GGRDPKQLAVGDKVPEIFVKYKRFPRVIAAASH</sequence>
<gene>
    <name evidence="1" type="ORF">L195_g047289</name>
</gene>
<name>A0A2K3MKD9_TRIPR</name>
<proteinExistence type="predicted"/>
<accession>A0A2K3MKD9</accession>
<reference evidence="1 2" key="2">
    <citation type="journal article" date="2017" name="Front. Plant Sci.">
        <title>Gene Classification and Mining of Molecular Markers Useful in Red Clover (Trifolium pratense) Breeding.</title>
        <authorList>
            <person name="Istvanek J."/>
            <person name="Dluhosova J."/>
            <person name="Dluhos P."/>
            <person name="Patkova L."/>
            <person name="Nedelnik J."/>
            <person name="Repkova J."/>
        </authorList>
    </citation>
    <scope>NUCLEOTIDE SEQUENCE [LARGE SCALE GENOMIC DNA]</scope>
    <source>
        <strain evidence="2">cv. Tatra</strain>
        <tissue evidence="1">Young leaves</tissue>
    </source>
</reference>
<protein>
    <submittedName>
        <fullName evidence="1">Uncharacterized protein</fullName>
    </submittedName>
</protein>
<feature type="non-terminal residue" evidence="1">
    <location>
        <position position="1"/>
    </location>
</feature>
<evidence type="ECO:0000313" key="1">
    <source>
        <dbReference type="EMBL" id="PNX91159.1"/>
    </source>
</evidence>
<evidence type="ECO:0000313" key="2">
    <source>
        <dbReference type="Proteomes" id="UP000236291"/>
    </source>
</evidence>
<comment type="caution">
    <text evidence="1">The sequence shown here is derived from an EMBL/GenBank/DDBJ whole genome shotgun (WGS) entry which is preliminary data.</text>
</comment>